<sequence>MKLAWSLSDIGIKWFEDAIDKLIEWFQEGLTDGYNAVTAQVFGTPTPETDGGFVFGVPSNTPWAEIHSSLVAGEMMLVALLLLVMCVQGRHTIRIFNIGSAYETRKTKRSAWTGAFLIVTWYWIAVLALYLIDGFTIALIPDVSVVTDTMIDLLSLTVSNPALALFLTGVGAVAMWILQALFFLREIMLYILIYAMPIGIALAYGNLPVVSHIARTVCMKFAPLAIMPLPVALLFKGYELLFSEGTDSALIPDSSFLSYLIAVTLPLLSILIVWKLFKYASPMTTKIIGATTKGAVTAGAAVGAGAVAGPAAAATTAAWGPKAAVGYTAASKMRQGSGSSQQSGNSSGGSGGRTDHDNVATDAYGQEGVPAYRRTENDPGYY</sequence>
<keyword evidence="2" id="KW-1133">Transmembrane helix</keyword>
<dbReference type="STRING" id="308853.SAMN05421752_11559"/>
<feature type="transmembrane region" description="Helical" evidence="2">
    <location>
        <begin position="187"/>
        <end position="205"/>
    </location>
</feature>
<dbReference type="Proteomes" id="UP000185936">
    <property type="component" value="Unassembled WGS sequence"/>
</dbReference>
<keyword evidence="4" id="KW-1185">Reference proteome</keyword>
<evidence type="ECO:0000256" key="2">
    <source>
        <dbReference type="SAM" id="Phobius"/>
    </source>
</evidence>
<dbReference type="InterPro" id="IPR045782">
    <property type="entry name" value="TrbL_3"/>
</dbReference>
<evidence type="ECO:0000313" key="3">
    <source>
        <dbReference type="EMBL" id="SIS15905.1"/>
    </source>
</evidence>
<feature type="transmembrane region" description="Helical" evidence="2">
    <location>
        <begin position="110"/>
        <end position="132"/>
    </location>
</feature>
<feature type="compositionally biased region" description="Basic and acidic residues" evidence="1">
    <location>
        <begin position="373"/>
        <end position="382"/>
    </location>
</feature>
<feature type="region of interest" description="Disordered" evidence="1">
    <location>
        <begin position="334"/>
        <end position="382"/>
    </location>
</feature>
<organism evidence="3 4">
    <name type="scientific">Natronorubrum thiooxidans</name>
    <dbReference type="NCBI Taxonomy" id="308853"/>
    <lineage>
        <taxon>Archaea</taxon>
        <taxon>Methanobacteriati</taxon>
        <taxon>Methanobacteriota</taxon>
        <taxon>Stenosarchaea group</taxon>
        <taxon>Halobacteria</taxon>
        <taxon>Halobacteriales</taxon>
        <taxon>Natrialbaceae</taxon>
        <taxon>Natronorubrum</taxon>
    </lineage>
</organism>
<keyword evidence="2" id="KW-0812">Transmembrane</keyword>
<evidence type="ECO:0000256" key="1">
    <source>
        <dbReference type="SAM" id="MobiDB-lite"/>
    </source>
</evidence>
<feature type="compositionally biased region" description="Low complexity" evidence="1">
    <location>
        <begin position="335"/>
        <end position="345"/>
    </location>
</feature>
<feature type="transmembrane region" description="Helical" evidence="2">
    <location>
        <begin position="163"/>
        <end position="181"/>
    </location>
</feature>
<dbReference type="EMBL" id="FTNR01000015">
    <property type="protein sequence ID" value="SIS15905.1"/>
    <property type="molecule type" value="Genomic_DNA"/>
</dbReference>
<evidence type="ECO:0000313" key="4">
    <source>
        <dbReference type="Proteomes" id="UP000185936"/>
    </source>
</evidence>
<name>A0A1N7GTJ6_9EURY</name>
<reference evidence="4" key="1">
    <citation type="submission" date="2017-01" db="EMBL/GenBank/DDBJ databases">
        <authorList>
            <person name="Varghese N."/>
            <person name="Submissions S."/>
        </authorList>
    </citation>
    <scope>NUCLEOTIDE SEQUENCE [LARGE SCALE GENOMIC DNA]</scope>
    <source>
        <strain evidence="4">type strain: HArc-</strain>
    </source>
</reference>
<dbReference type="Pfam" id="PF19590">
    <property type="entry name" value="TrbL_3"/>
    <property type="match status" value="1"/>
</dbReference>
<dbReference type="AlphaFoldDB" id="A0A1N7GTJ6"/>
<accession>A0A1N7GTJ6</accession>
<feature type="transmembrane region" description="Helical" evidence="2">
    <location>
        <begin position="66"/>
        <end position="89"/>
    </location>
</feature>
<feature type="transmembrane region" description="Helical" evidence="2">
    <location>
        <begin position="256"/>
        <end position="277"/>
    </location>
</feature>
<proteinExistence type="predicted"/>
<gene>
    <name evidence="3" type="ORF">SAMN05421752_11559</name>
</gene>
<keyword evidence="2" id="KW-0472">Membrane</keyword>
<protein>
    <recommendedName>
        <fullName evidence="5">Type IV secretion system protein TrbL</fullName>
    </recommendedName>
</protein>
<evidence type="ECO:0008006" key="5">
    <source>
        <dbReference type="Google" id="ProtNLM"/>
    </source>
</evidence>